<dbReference type="InterPro" id="IPR026444">
    <property type="entry name" value="Secre_tail"/>
</dbReference>
<evidence type="ECO:0000256" key="1">
    <source>
        <dbReference type="SAM" id="SignalP"/>
    </source>
</evidence>
<sequence length="180" mass="19262">MKHLLILLLLIGGPVFAQEYDQHLAVQQAVAPGNVSDQKAVASIVASHPIGRGAAVSYLAGRSVTLQPGFWAPAGAILTAKIEPVVAAGLEIDGRGLSARAYPNPFVERTTVEYIAPRGGRMSHTLTDVKGRVLRHFEGPAEQAAGRHETWIDGGNLPPGVYLYQLRVGAESRTLRLIKK</sequence>
<feature type="chain" id="PRO_5029836393" evidence="1">
    <location>
        <begin position="18"/>
        <end position="180"/>
    </location>
</feature>
<reference evidence="2 3" key="1">
    <citation type="journal article" date="2018" name="Antonie Van Leeuwenhoek">
        <title>Larkinella terrae sp. nov., isolated from soil on Jeju Island, South Korea.</title>
        <authorList>
            <person name="Ten L.N."/>
            <person name="Jeon J."/>
            <person name="Park S.J."/>
            <person name="Park S."/>
            <person name="Lee S.Y."/>
            <person name="Kim M.K."/>
            <person name="Jung H.Y."/>
        </authorList>
    </citation>
    <scope>NUCLEOTIDE SEQUENCE [LARGE SCALE GENOMIC DNA]</scope>
    <source>
        <strain evidence="2 3">KCTC 52001</strain>
    </source>
</reference>
<name>A0A7K0ERA0_9BACT</name>
<dbReference type="OrthoDB" id="958574at2"/>
<comment type="caution">
    <text evidence="2">The sequence shown here is derived from an EMBL/GenBank/DDBJ whole genome shotgun (WGS) entry which is preliminary data.</text>
</comment>
<feature type="signal peptide" evidence="1">
    <location>
        <begin position="1"/>
        <end position="17"/>
    </location>
</feature>
<protein>
    <submittedName>
        <fullName evidence="2">T9SS type A sorting domain-containing protein</fullName>
    </submittedName>
</protein>
<organism evidence="2 3">
    <name type="scientific">Larkinella terrae</name>
    <dbReference type="NCBI Taxonomy" id="2025311"/>
    <lineage>
        <taxon>Bacteria</taxon>
        <taxon>Pseudomonadati</taxon>
        <taxon>Bacteroidota</taxon>
        <taxon>Cytophagia</taxon>
        <taxon>Cytophagales</taxon>
        <taxon>Spirosomataceae</taxon>
        <taxon>Larkinella</taxon>
    </lineage>
</organism>
<dbReference type="RefSeq" id="WP_154177450.1">
    <property type="nucleotide sequence ID" value="NZ_WJXZ01000014.1"/>
</dbReference>
<proteinExistence type="predicted"/>
<keyword evidence="3" id="KW-1185">Reference proteome</keyword>
<dbReference type="EMBL" id="WJXZ01000014">
    <property type="protein sequence ID" value="MRS64081.1"/>
    <property type="molecule type" value="Genomic_DNA"/>
</dbReference>
<keyword evidence="1" id="KW-0732">Signal</keyword>
<dbReference type="AlphaFoldDB" id="A0A7K0ERA0"/>
<dbReference type="Proteomes" id="UP000441754">
    <property type="component" value="Unassembled WGS sequence"/>
</dbReference>
<evidence type="ECO:0000313" key="2">
    <source>
        <dbReference type="EMBL" id="MRS64081.1"/>
    </source>
</evidence>
<accession>A0A7K0ERA0</accession>
<dbReference type="NCBIfam" id="TIGR04183">
    <property type="entry name" value="Por_Secre_tail"/>
    <property type="match status" value="1"/>
</dbReference>
<dbReference type="NCBIfam" id="NF045639">
    <property type="entry name" value="GCX_COOH"/>
    <property type="match status" value="1"/>
</dbReference>
<evidence type="ECO:0000313" key="3">
    <source>
        <dbReference type="Proteomes" id="UP000441754"/>
    </source>
</evidence>
<gene>
    <name evidence="2" type="ORF">GJJ30_22480</name>
</gene>
<dbReference type="InterPro" id="IPR055015">
    <property type="entry name" value="GCX_COOH"/>
</dbReference>